<evidence type="ECO:0000256" key="1">
    <source>
        <dbReference type="ARBA" id="ARBA00000085"/>
    </source>
</evidence>
<dbReference type="PROSITE" id="PS00041">
    <property type="entry name" value="HTH_ARAC_FAMILY_1"/>
    <property type="match status" value="1"/>
</dbReference>
<keyword evidence="3 7" id="KW-0597">Phosphoprotein</keyword>
<evidence type="ECO:0000313" key="12">
    <source>
        <dbReference type="EMBL" id="KDS24456.1"/>
    </source>
</evidence>
<dbReference type="Gene3D" id="2.60.40.10">
    <property type="entry name" value="Immunoglobulins"/>
    <property type="match status" value="1"/>
</dbReference>
<gene>
    <name evidence="12" type="ORF">M097_4665</name>
</gene>
<keyword evidence="12" id="KW-0418">Kinase</keyword>
<dbReference type="FunFam" id="2.130.10.10:FF:000891">
    <property type="entry name" value="Two-component system sensor histidine kinase/response regulator, hybrid (One-component system)"/>
    <property type="match status" value="1"/>
</dbReference>
<dbReference type="Gene3D" id="3.40.50.2300">
    <property type="match status" value="1"/>
</dbReference>
<dbReference type="SMART" id="SM00342">
    <property type="entry name" value="HTH_ARAC"/>
    <property type="match status" value="1"/>
</dbReference>
<dbReference type="GO" id="GO:0003700">
    <property type="term" value="F:DNA-binding transcription factor activity"/>
    <property type="evidence" value="ECO:0007669"/>
    <property type="project" value="InterPro"/>
</dbReference>
<keyword evidence="8" id="KW-0472">Membrane</keyword>
<dbReference type="PANTHER" id="PTHR43547">
    <property type="entry name" value="TWO-COMPONENT HISTIDINE KINASE"/>
    <property type="match status" value="1"/>
</dbReference>
<dbReference type="InterPro" id="IPR011123">
    <property type="entry name" value="Y_Y_Y"/>
</dbReference>
<dbReference type="InterPro" id="IPR015943">
    <property type="entry name" value="WD40/YVTN_repeat-like_dom_sf"/>
</dbReference>
<sequence length="1310" mass="149316">MKTSAHNIRILSLLLLFTLLHSISEAKQYFFQQIPSQNGLSSMVRCMEVSQEKGYVWIGTRSGIGRFDGYEQRRYLRGNVTHILEDEEHTIWAITEKGVFRYNEKEDKFTLVRDKDNNPVIASSLCLWEDGVIFGGRGSLYKYNYEDHIINLFHTLKPNGKYHISNLYQWDSRTLLATNRWAKALFIDIATGNTRPVPFNSEQIISLLIDKKGNVWVAHYNQGVSCYDRNGKQLQTYHTQNSPLKTNVVLSLEEHNGQIWMGTDGGGIHILNPQTGKISTLRYIPGDRYSLPANSILCLYNDKSDNMWAGSVRNGLINIKEVGMKTYQDVLPGQNYGLSEKTILSIYQDHDNQIWIGTDGGGINLFDPATGKFHHILSTWEEKVASITGMDKDHLLVSLFSQGLFIFHKETHRYQPLVIINDSINDILCHRGKTVNVYQNTPETILMLSEIPYKYHIGKKQFIPITKGKGITDIVGTLLPINSTGEDCYLHDLEHIYHINSSLNELELIFTCQTDTVFNSVSQDENGLLWIGSNHGLSYYNPGTKQYTLVPNTLINEISSLICDRQGRVWIGTEEKLFAYLIKEKKFILFGEPDGVVQNEYLEKPRLLSSSGDVYMGGVNGLLHINRHLPDEPALLPTLQLADILVGGERVYDRISNDHQLSVNEKSKPIIIKIITRDKDIFRKPMYRYTITGLNGQNIYSYLPEINLSSLPTGSYHIKAACSTRNGDWTADYDILTLTVLPPWYKSGWFILSCTLFIFISVILTFILILRNKETKLKWAMKEHEQQVYEEKVRFLINISHELRTPLTLIHAPLKQLMDKLTADNENYPLIQSICKQSERMKNILNTVLNVRKMEVGQSTLHIQSIQLDEWAEQLISDFKPEASVRGITLVYQPEPEIQTLCFDKEKCTTILTNLLINALKYTPDESTISISTRLSEDRTRVRISISDQGPGLKDVDTNNLFVRFYQGNNSRPGTGIGLSYSKILVEQHGGNIGAYDNKNFGSPGATFWFELPLNTEPGNITLHPQEYLNTLLAPTQETESIPEQQEENKTAQSHTLLIVDDNKDLTDYLATALKDRFKTIWVAADGEEALRLCREKRPHIVVSDIQMPHMNGYELCKQIKEDLEISHIPVILLTARNDEESQLYGYKNGADAYITKPFEVSMLYAIVCSQLHNRELMRTRYTDIGPLPPPEEGTFSSADEEFLNRLNQIITEHLDNEQLGIPFICNKIGISRASLYNKLKALTDMGANDYITKIRMERAIWLILHTELSVNDIADKTGFSTARYFSTVFKQHTGCSPTQYREKPPVNTQ</sequence>
<dbReference type="InterPro" id="IPR036097">
    <property type="entry name" value="HisK_dim/P_sf"/>
</dbReference>
<dbReference type="SUPFAM" id="SSF46689">
    <property type="entry name" value="Homeodomain-like"/>
    <property type="match status" value="1"/>
</dbReference>
<feature type="modified residue" description="4-aspartylphosphate" evidence="7">
    <location>
        <position position="1105"/>
    </location>
</feature>
<evidence type="ECO:0000259" key="11">
    <source>
        <dbReference type="PROSITE" id="PS50110"/>
    </source>
</evidence>
<dbReference type="InterPro" id="IPR018060">
    <property type="entry name" value="HTH_AraC"/>
</dbReference>
<dbReference type="InterPro" id="IPR004358">
    <property type="entry name" value="Sig_transdc_His_kin-like_C"/>
</dbReference>
<dbReference type="EC" id="2.7.13.3" evidence="2"/>
<keyword evidence="12" id="KW-0808">Transferase</keyword>
<evidence type="ECO:0000256" key="5">
    <source>
        <dbReference type="ARBA" id="ARBA00023125"/>
    </source>
</evidence>
<dbReference type="SUPFAM" id="SSF50998">
    <property type="entry name" value="Quinoprotein alcohol dehydrogenase-like"/>
    <property type="match status" value="1"/>
</dbReference>
<dbReference type="Pfam" id="PF07495">
    <property type="entry name" value="Y_Y_Y"/>
    <property type="match status" value="1"/>
</dbReference>
<dbReference type="Proteomes" id="UP000028134">
    <property type="component" value="Unassembled WGS sequence"/>
</dbReference>
<keyword evidence="6" id="KW-0804">Transcription</keyword>
<evidence type="ECO:0000256" key="4">
    <source>
        <dbReference type="ARBA" id="ARBA00023015"/>
    </source>
</evidence>
<protein>
    <recommendedName>
        <fullName evidence="2">histidine kinase</fullName>
        <ecNumber evidence="2">2.7.13.3</ecNumber>
    </recommendedName>
</protein>
<organism evidence="12 13">
    <name type="scientific">Phocaeicola vulgatus str. 3775 SL</name>
    <name type="common">B</name>
    <name type="synonym">iv</name>
    <dbReference type="NCBI Taxonomy" id="1339350"/>
    <lineage>
        <taxon>Bacteria</taxon>
        <taxon>Pseudomonadati</taxon>
        <taxon>Bacteroidota</taxon>
        <taxon>Bacteroidia</taxon>
        <taxon>Bacteroidales</taxon>
        <taxon>Bacteroidaceae</taxon>
        <taxon>Phocaeicola</taxon>
    </lineage>
</organism>
<evidence type="ECO:0000256" key="7">
    <source>
        <dbReference type="PROSITE-ProRule" id="PRU00169"/>
    </source>
</evidence>
<dbReference type="GO" id="GO:0043565">
    <property type="term" value="F:sequence-specific DNA binding"/>
    <property type="evidence" value="ECO:0007669"/>
    <property type="project" value="InterPro"/>
</dbReference>
<dbReference type="PRINTS" id="PR00344">
    <property type="entry name" value="BCTRLSENSOR"/>
</dbReference>
<dbReference type="InterPro" id="IPR018062">
    <property type="entry name" value="HTH_AraC-typ_CS"/>
</dbReference>
<comment type="catalytic activity">
    <reaction evidence="1">
        <text>ATP + protein L-histidine = ADP + protein N-phospho-L-histidine.</text>
        <dbReference type="EC" id="2.7.13.3"/>
    </reaction>
</comment>
<dbReference type="PROSITE" id="PS01124">
    <property type="entry name" value="HTH_ARAC_FAMILY_2"/>
    <property type="match status" value="1"/>
</dbReference>
<feature type="domain" description="Response regulatory" evidence="11">
    <location>
        <begin position="1056"/>
        <end position="1172"/>
    </location>
</feature>
<dbReference type="InterPro" id="IPR011006">
    <property type="entry name" value="CheY-like_superfamily"/>
</dbReference>
<dbReference type="InterPro" id="IPR001789">
    <property type="entry name" value="Sig_transdc_resp-reg_receiver"/>
</dbReference>
<dbReference type="RefSeq" id="WP_032946626.1">
    <property type="nucleotide sequence ID" value="NZ_JNHI01000083.1"/>
</dbReference>
<dbReference type="Pfam" id="PF07494">
    <property type="entry name" value="Reg_prop"/>
    <property type="match status" value="3"/>
</dbReference>
<dbReference type="InterPro" id="IPR003594">
    <property type="entry name" value="HATPase_dom"/>
</dbReference>
<dbReference type="EMBL" id="JNHI01000083">
    <property type="protein sequence ID" value="KDS24456.1"/>
    <property type="molecule type" value="Genomic_DNA"/>
</dbReference>
<dbReference type="SMART" id="SM00387">
    <property type="entry name" value="HATPase_c"/>
    <property type="match status" value="1"/>
</dbReference>
<dbReference type="SMART" id="SM00388">
    <property type="entry name" value="HisKA"/>
    <property type="match status" value="1"/>
</dbReference>
<name>A0A078QPQ1_PHOVU</name>
<dbReference type="Pfam" id="PF12833">
    <property type="entry name" value="HTH_18"/>
    <property type="match status" value="1"/>
</dbReference>
<dbReference type="InterPro" id="IPR011110">
    <property type="entry name" value="Reg_prop"/>
</dbReference>
<dbReference type="Gene3D" id="3.30.565.10">
    <property type="entry name" value="Histidine kinase-like ATPase, C-terminal domain"/>
    <property type="match status" value="1"/>
</dbReference>
<dbReference type="SUPFAM" id="SSF47384">
    <property type="entry name" value="Homodimeric domain of signal transducing histidine kinase"/>
    <property type="match status" value="1"/>
</dbReference>
<evidence type="ECO:0000256" key="8">
    <source>
        <dbReference type="SAM" id="Phobius"/>
    </source>
</evidence>
<feature type="transmembrane region" description="Helical" evidence="8">
    <location>
        <begin position="749"/>
        <end position="770"/>
    </location>
</feature>
<evidence type="ECO:0000259" key="9">
    <source>
        <dbReference type="PROSITE" id="PS01124"/>
    </source>
</evidence>
<evidence type="ECO:0000313" key="13">
    <source>
        <dbReference type="Proteomes" id="UP000028134"/>
    </source>
</evidence>
<dbReference type="Gene3D" id="2.130.10.10">
    <property type="entry name" value="YVTN repeat-like/Quinoprotein amine dehydrogenase"/>
    <property type="match status" value="2"/>
</dbReference>
<evidence type="ECO:0000256" key="3">
    <source>
        <dbReference type="ARBA" id="ARBA00022553"/>
    </source>
</evidence>
<dbReference type="SMART" id="SM00448">
    <property type="entry name" value="REC"/>
    <property type="match status" value="1"/>
</dbReference>
<accession>A0A078QPQ1</accession>
<feature type="domain" description="Histidine kinase" evidence="10">
    <location>
        <begin position="798"/>
        <end position="1016"/>
    </location>
</feature>
<dbReference type="Pfam" id="PF00512">
    <property type="entry name" value="HisKA"/>
    <property type="match status" value="1"/>
</dbReference>
<comment type="caution">
    <text evidence="12">The sequence shown here is derived from an EMBL/GenBank/DDBJ whole genome shotgun (WGS) entry which is preliminary data.</text>
</comment>
<dbReference type="CDD" id="cd00075">
    <property type="entry name" value="HATPase"/>
    <property type="match status" value="1"/>
</dbReference>
<dbReference type="Pfam" id="PF00072">
    <property type="entry name" value="Response_reg"/>
    <property type="match status" value="1"/>
</dbReference>
<dbReference type="PANTHER" id="PTHR43547:SF2">
    <property type="entry name" value="HYBRID SIGNAL TRANSDUCTION HISTIDINE KINASE C"/>
    <property type="match status" value="1"/>
</dbReference>
<dbReference type="Gene3D" id="1.10.287.130">
    <property type="match status" value="1"/>
</dbReference>
<dbReference type="InterPro" id="IPR005467">
    <property type="entry name" value="His_kinase_dom"/>
</dbReference>
<dbReference type="InterPro" id="IPR013783">
    <property type="entry name" value="Ig-like_fold"/>
</dbReference>
<dbReference type="PATRIC" id="fig|1339350.3.peg.4423"/>
<keyword evidence="8" id="KW-1133">Transmembrane helix</keyword>
<dbReference type="SUPFAM" id="SSF55874">
    <property type="entry name" value="ATPase domain of HSP90 chaperone/DNA topoisomerase II/histidine kinase"/>
    <property type="match status" value="1"/>
</dbReference>
<dbReference type="GO" id="GO:0000155">
    <property type="term" value="F:phosphorelay sensor kinase activity"/>
    <property type="evidence" value="ECO:0007669"/>
    <property type="project" value="InterPro"/>
</dbReference>
<reference evidence="12 13" key="1">
    <citation type="submission" date="2014-04" db="EMBL/GenBank/DDBJ databases">
        <authorList>
            <person name="Sears C."/>
            <person name="Carroll K."/>
            <person name="Sack B.R."/>
            <person name="Qadri F."/>
            <person name="Myers L.L."/>
            <person name="Chung G.-T."/>
            <person name="Escheverria P."/>
            <person name="Fraser C.M."/>
            <person name="Sadzewicz L."/>
            <person name="Shefchek K.A."/>
            <person name="Tallon L."/>
            <person name="Das S.P."/>
            <person name="Daugherty S."/>
            <person name="Mongodin E.F."/>
        </authorList>
    </citation>
    <scope>NUCLEOTIDE SEQUENCE [LARGE SCALE GENOMIC DNA]</scope>
    <source>
        <strain evidence="13">3775 SL(B) 10 (iv)</strain>
    </source>
</reference>
<keyword evidence="4" id="KW-0805">Transcription regulation</keyword>
<feature type="domain" description="HTH araC/xylS-type" evidence="9">
    <location>
        <begin position="1205"/>
        <end position="1304"/>
    </location>
</feature>
<dbReference type="InterPro" id="IPR009057">
    <property type="entry name" value="Homeodomain-like_sf"/>
</dbReference>
<dbReference type="CDD" id="cd00082">
    <property type="entry name" value="HisKA"/>
    <property type="match status" value="1"/>
</dbReference>
<dbReference type="Gene3D" id="1.10.10.60">
    <property type="entry name" value="Homeodomain-like"/>
    <property type="match status" value="1"/>
</dbReference>
<keyword evidence="5" id="KW-0238">DNA-binding</keyword>
<dbReference type="InterPro" id="IPR036890">
    <property type="entry name" value="HATPase_C_sf"/>
</dbReference>
<dbReference type="PROSITE" id="PS50109">
    <property type="entry name" value="HIS_KIN"/>
    <property type="match status" value="1"/>
</dbReference>
<evidence type="ECO:0000256" key="2">
    <source>
        <dbReference type="ARBA" id="ARBA00012438"/>
    </source>
</evidence>
<keyword evidence="8" id="KW-0812">Transmembrane</keyword>
<dbReference type="InterPro" id="IPR003661">
    <property type="entry name" value="HisK_dim/P_dom"/>
</dbReference>
<evidence type="ECO:0000256" key="6">
    <source>
        <dbReference type="ARBA" id="ARBA00023163"/>
    </source>
</evidence>
<dbReference type="SUPFAM" id="SSF52172">
    <property type="entry name" value="CheY-like"/>
    <property type="match status" value="1"/>
</dbReference>
<dbReference type="SUPFAM" id="SSF63829">
    <property type="entry name" value="Calcium-dependent phosphotriesterase"/>
    <property type="match status" value="1"/>
</dbReference>
<evidence type="ECO:0000259" key="10">
    <source>
        <dbReference type="PROSITE" id="PS50109"/>
    </source>
</evidence>
<dbReference type="Pfam" id="PF02518">
    <property type="entry name" value="HATPase_c"/>
    <property type="match status" value="1"/>
</dbReference>
<dbReference type="CDD" id="cd17574">
    <property type="entry name" value="REC_OmpR"/>
    <property type="match status" value="1"/>
</dbReference>
<dbReference type="PROSITE" id="PS50110">
    <property type="entry name" value="RESPONSE_REGULATORY"/>
    <property type="match status" value="1"/>
</dbReference>
<dbReference type="InterPro" id="IPR011047">
    <property type="entry name" value="Quinoprotein_ADH-like_sf"/>
</dbReference>
<proteinExistence type="predicted"/>